<evidence type="ECO:0000313" key="2">
    <source>
        <dbReference type="Proteomes" id="UP000502508"/>
    </source>
</evidence>
<proteinExistence type="predicted"/>
<name>A0A6F8XZ88_9ACTN</name>
<dbReference type="AlphaFoldDB" id="A0A6F8XZ88"/>
<sequence length="165" mass="17600">MFRAAILDRVSRMEWVVFDRRDPSVVVELIRGVAATGDPGEYGDGVEVVVEAPEPSFLRDVFGAEPASAHIAVTKPGGEVGYPFHVRLVSDQGGDAGQRAPRRAGWAISNSVGLAFLMQKGAAGAAPDWADLVDGAIAALTALRTDADDPGWRTRVDREVSRASW</sequence>
<protein>
    <submittedName>
        <fullName evidence="1">Uncharacterized protein</fullName>
    </submittedName>
</protein>
<dbReference type="Proteomes" id="UP000502508">
    <property type="component" value="Chromosome"/>
</dbReference>
<dbReference type="KEGG" id="pfla:Pflav_054480"/>
<keyword evidence="2" id="KW-1185">Reference proteome</keyword>
<reference evidence="1 2" key="2">
    <citation type="submission" date="2020-03" db="EMBL/GenBank/DDBJ databases">
        <authorList>
            <person name="Ichikawa N."/>
            <person name="Kimura A."/>
            <person name="Kitahashi Y."/>
            <person name="Uohara A."/>
        </authorList>
    </citation>
    <scope>NUCLEOTIDE SEQUENCE [LARGE SCALE GENOMIC DNA]</scope>
    <source>
        <strain evidence="1 2">NBRC 107702</strain>
    </source>
</reference>
<accession>A0A6F8XZ88</accession>
<gene>
    <name evidence="1" type="ORF">Pflav_054480</name>
</gene>
<dbReference type="EMBL" id="AP022870">
    <property type="protein sequence ID" value="BCB79038.1"/>
    <property type="molecule type" value="Genomic_DNA"/>
</dbReference>
<evidence type="ECO:0000313" key="1">
    <source>
        <dbReference type="EMBL" id="BCB79038.1"/>
    </source>
</evidence>
<organism evidence="1 2">
    <name type="scientific">Phytohabitans flavus</name>
    <dbReference type="NCBI Taxonomy" id="1076124"/>
    <lineage>
        <taxon>Bacteria</taxon>
        <taxon>Bacillati</taxon>
        <taxon>Actinomycetota</taxon>
        <taxon>Actinomycetes</taxon>
        <taxon>Micromonosporales</taxon>
        <taxon>Micromonosporaceae</taxon>
    </lineage>
</organism>
<reference evidence="1 2" key="1">
    <citation type="submission" date="2020-03" db="EMBL/GenBank/DDBJ databases">
        <title>Whole genome shotgun sequence of Phytohabitans flavus NBRC 107702.</title>
        <authorList>
            <person name="Komaki H."/>
            <person name="Tamura T."/>
        </authorList>
    </citation>
    <scope>NUCLEOTIDE SEQUENCE [LARGE SCALE GENOMIC DNA]</scope>
    <source>
        <strain evidence="1 2">NBRC 107702</strain>
    </source>
</reference>